<reference evidence="3 4" key="1">
    <citation type="journal article" date="2015" name="Plant Cell">
        <title>Oil accumulation by the oleaginous diatom Fistulifera solaris as revealed by the genome and transcriptome.</title>
        <authorList>
            <person name="Tanaka T."/>
            <person name="Maeda Y."/>
            <person name="Veluchamy A."/>
            <person name="Tanaka M."/>
            <person name="Abida H."/>
            <person name="Marechal E."/>
            <person name="Bowler C."/>
            <person name="Muto M."/>
            <person name="Sunaga Y."/>
            <person name="Tanaka M."/>
            <person name="Yoshino T."/>
            <person name="Taniguchi T."/>
            <person name="Fukuda Y."/>
            <person name="Nemoto M."/>
            <person name="Matsumoto M."/>
            <person name="Wong P.S."/>
            <person name="Aburatani S."/>
            <person name="Fujibuchi W."/>
        </authorList>
    </citation>
    <scope>NUCLEOTIDE SEQUENCE [LARGE SCALE GENOMIC DNA]</scope>
    <source>
        <strain evidence="3 4">JPCC DA0580</strain>
    </source>
</reference>
<keyword evidence="2" id="KW-1133">Transmembrane helix</keyword>
<keyword evidence="2" id="KW-0812">Transmembrane</keyword>
<name>A0A1Z5JPX3_FISSO</name>
<evidence type="ECO:0000313" key="3">
    <source>
        <dbReference type="EMBL" id="GAX16054.1"/>
    </source>
</evidence>
<feature type="transmembrane region" description="Helical" evidence="2">
    <location>
        <begin position="81"/>
        <end position="102"/>
    </location>
</feature>
<evidence type="ECO:0000256" key="1">
    <source>
        <dbReference type="SAM" id="MobiDB-lite"/>
    </source>
</evidence>
<proteinExistence type="predicted"/>
<accession>A0A1Z5JPX3</accession>
<comment type="caution">
    <text evidence="3">The sequence shown here is derived from an EMBL/GenBank/DDBJ whole genome shotgun (WGS) entry which is preliminary data.</text>
</comment>
<evidence type="ECO:0000313" key="4">
    <source>
        <dbReference type="Proteomes" id="UP000198406"/>
    </source>
</evidence>
<keyword evidence="2" id="KW-0472">Membrane</keyword>
<feature type="transmembrane region" description="Helical" evidence="2">
    <location>
        <begin position="136"/>
        <end position="155"/>
    </location>
</feature>
<dbReference type="AlphaFoldDB" id="A0A1Z5JPX3"/>
<organism evidence="3 4">
    <name type="scientific">Fistulifera solaris</name>
    <name type="common">Oleaginous diatom</name>
    <dbReference type="NCBI Taxonomy" id="1519565"/>
    <lineage>
        <taxon>Eukaryota</taxon>
        <taxon>Sar</taxon>
        <taxon>Stramenopiles</taxon>
        <taxon>Ochrophyta</taxon>
        <taxon>Bacillariophyta</taxon>
        <taxon>Bacillariophyceae</taxon>
        <taxon>Bacillariophycidae</taxon>
        <taxon>Naviculales</taxon>
        <taxon>Naviculaceae</taxon>
        <taxon>Fistulifera</taxon>
    </lineage>
</organism>
<protein>
    <submittedName>
        <fullName evidence="3">Uncharacterized protein</fullName>
    </submittedName>
</protein>
<gene>
    <name evidence="3" type="ORF">FisN_20Hh272</name>
</gene>
<feature type="transmembrane region" description="Helical" evidence="2">
    <location>
        <begin position="161"/>
        <end position="181"/>
    </location>
</feature>
<evidence type="ECO:0000256" key="2">
    <source>
        <dbReference type="SAM" id="Phobius"/>
    </source>
</evidence>
<dbReference type="Proteomes" id="UP000198406">
    <property type="component" value="Unassembled WGS sequence"/>
</dbReference>
<dbReference type="EMBL" id="BDSP01000101">
    <property type="protein sequence ID" value="GAX16054.1"/>
    <property type="molecule type" value="Genomic_DNA"/>
</dbReference>
<sequence length="214" mass="23567">MSTQQINETKTINFEDSALPLLDAGRNSESRTSWRGPALLMGLLIGVAVQLATVGVTTLTITIFGTDMLQQTHFSLVGLPIIYNAVTLIFIWATLAILRTVLQSANRIGRLSNKQDEDSEDDKHFKANLAQFEGHFVLGAVFGAGFLWLVVDLLMGTNSKMFFVLLPLNVILSVYLLLGLVSDLSKDVSEDDDEEECHIRSTGGSRYRNGPYDV</sequence>
<feature type="transmembrane region" description="Helical" evidence="2">
    <location>
        <begin position="38"/>
        <end position="61"/>
    </location>
</feature>
<feature type="region of interest" description="Disordered" evidence="1">
    <location>
        <begin position="192"/>
        <end position="214"/>
    </location>
</feature>
<keyword evidence="4" id="KW-1185">Reference proteome</keyword>
<dbReference type="InParanoid" id="A0A1Z5JPX3"/>